<evidence type="ECO:0000256" key="6">
    <source>
        <dbReference type="ARBA" id="ARBA00023136"/>
    </source>
</evidence>
<feature type="transmembrane region" description="Helical" evidence="9">
    <location>
        <begin position="345"/>
        <end position="371"/>
    </location>
</feature>
<keyword evidence="4 10" id="KW-0732">Signal</keyword>
<dbReference type="OrthoDB" id="8950207at2759"/>
<sequence>MPAAERSLPPLPPLLLPSLLLISCLDVAVRAAEEGGGLPGDNGLTVAVGDPFTAGPTGPGRFVGPAAVTAESQFALKVLVRDMVTRQPLPGASVDVYINHTLRSSTQTGERGEVLLWVTYSPGLSVTLLGSMDGYVPSPLPWSTTKRPIFSAVTLLLLPHSQGNIWLFEDSVLITRKLPDSSSQPRVKFPKNLLTMSDSINISSVTAYMTVPQHHLAKDCANCTPGIISNKSVFRSIELKAVAAINVLLYSGGEELQVRGPIQFSLPLGHNTRLRAADTVPAWAFNLKTGAWENQGLGIVKSVGAELVWTYTASHLGHWIAAPLPSSNDYLGHESSWDFLSYHTYLLMGILGGMLAIVVGFLSLLLCHCGSSHRQPRRRRRARFSKLTVVKKDQTTSTHMEEGLLFRSGDNSLASCSVQCDPSSTPRHKANYNIYVEDPGSRPAAPFYENIAPDRTKGSQPPSLYINSEEVARLREKAEQNRANMNSDNFFQDKLVHIYNQPVAIIQAPELFSAQEQQLSGCKSATFPRNGVEYEAHSEPASKDSYTQTLPKVPHHHIQSGSSPQQSSQDEPQPLETPPQGQGPNAGVWGRYSNLLESSVSVPGTLNEAAGMEAFSGVHGVPSELQGISERTLLELTRGKPLSSHPRAWFVSLDGKPAAQVRHSIIELQSRHRPPSSNDTSLDSGVDMNEPLQNIRETERDRPSIRASSLPHHSRGGRYGEEQDLSSSESGTTATCTPEDPSLRNILDGSSGAIPNIPEERDGMDTSSAQEDSESRGTPPPRRLRKVREKGKTEKRSAKHVREGRPLTKRS</sequence>
<dbReference type="GO" id="GO:0016020">
    <property type="term" value="C:membrane"/>
    <property type="evidence" value="ECO:0007669"/>
    <property type="project" value="UniProtKB-SubCell"/>
</dbReference>
<evidence type="ECO:0000256" key="1">
    <source>
        <dbReference type="ARBA" id="ARBA00004479"/>
    </source>
</evidence>
<protein>
    <submittedName>
        <fullName evidence="13">Protein FAM171B</fullName>
    </submittedName>
</protein>
<feature type="chain" id="PRO_5020296071" evidence="10">
    <location>
        <begin position="32"/>
        <end position="811"/>
    </location>
</feature>
<feature type="compositionally biased region" description="Basic and acidic residues" evidence="8">
    <location>
        <begin position="790"/>
        <end position="811"/>
    </location>
</feature>
<proteinExistence type="inferred from homology"/>
<dbReference type="Pfam" id="PF20771">
    <property type="entry name" value="FAM171A1-2-B_C"/>
    <property type="match status" value="1"/>
</dbReference>
<dbReference type="PROSITE" id="PS51257">
    <property type="entry name" value="PROKAR_LIPOPROTEIN"/>
    <property type="match status" value="1"/>
</dbReference>
<evidence type="ECO:0000256" key="4">
    <source>
        <dbReference type="ARBA" id="ARBA00022729"/>
    </source>
</evidence>
<evidence type="ECO:0000259" key="11">
    <source>
        <dbReference type="Pfam" id="PF10577"/>
    </source>
</evidence>
<dbReference type="AlphaFoldDB" id="A0A4U5TY77"/>
<dbReference type="InterPro" id="IPR049175">
    <property type="entry name" value="FAM171_C"/>
</dbReference>
<evidence type="ECO:0000313" key="14">
    <source>
        <dbReference type="Proteomes" id="UP000298787"/>
    </source>
</evidence>
<comment type="subcellular location">
    <subcellularLocation>
        <location evidence="1">Membrane</location>
        <topology evidence="1">Single-pass type I membrane protein</topology>
    </subcellularLocation>
</comment>
<feature type="region of interest" description="Disordered" evidence="8">
    <location>
        <begin position="667"/>
        <end position="811"/>
    </location>
</feature>
<evidence type="ECO:0000256" key="8">
    <source>
        <dbReference type="SAM" id="MobiDB-lite"/>
    </source>
</evidence>
<dbReference type="InterPro" id="IPR018890">
    <property type="entry name" value="FAM171"/>
</dbReference>
<evidence type="ECO:0000259" key="12">
    <source>
        <dbReference type="Pfam" id="PF20771"/>
    </source>
</evidence>
<evidence type="ECO:0000256" key="9">
    <source>
        <dbReference type="SAM" id="Phobius"/>
    </source>
</evidence>
<feature type="domain" description="FAM171 C-terminal" evidence="12">
    <location>
        <begin position="554"/>
        <end position="807"/>
    </location>
</feature>
<keyword evidence="14" id="KW-1185">Reference proteome</keyword>
<evidence type="ECO:0000256" key="2">
    <source>
        <dbReference type="ARBA" id="ARBA00006818"/>
    </source>
</evidence>
<dbReference type="PANTHER" id="PTHR31626:SF2">
    <property type="entry name" value="PROTEIN FAM171B"/>
    <property type="match status" value="1"/>
</dbReference>
<feature type="domain" description="FAM171 N-terminal" evidence="11">
    <location>
        <begin position="75"/>
        <end position="322"/>
    </location>
</feature>
<evidence type="ECO:0000256" key="7">
    <source>
        <dbReference type="ARBA" id="ARBA00023180"/>
    </source>
</evidence>
<name>A0A4U5TY77_COLLU</name>
<keyword evidence="7" id="KW-0325">Glycoprotein</keyword>
<evidence type="ECO:0000256" key="3">
    <source>
        <dbReference type="ARBA" id="ARBA00022692"/>
    </source>
</evidence>
<dbReference type="Proteomes" id="UP000298787">
    <property type="component" value="Chromosome 1"/>
</dbReference>
<dbReference type="InterPro" id="IPR048530">
    <property type="entry name" value="FAM171_N"/>
</dbReference>
<feature type="compositionally biased region" description="Low complexity" evidence="8">
    <location>
        <begin position="559"/>
        <end position="574"/>
    </location>
</feature>
<keyword evidence="3 9" id="KW-0812">Transmembrane</keyword>
<evidence type="ECO:0000256" key="10">
    <source>
        <dbReference type="SAM" id="SignalP"/>
    </source>
</evidence>
<dbReference type="PANTHER" id="PTHR31626">
    <property type="entry name" value="SUSHI DOMAIN-CONTAINING PROTEIN"/>
    <property type="match status" value="1"/>
</dbReference>
<keyword evidence="5 9" id="KW-1133">Transmembrane helix</keyword>
<comment type="similarity">
    <text evidence="2">Belongs to the FAM171 family.</text>
</comment>
<feature type="region of interest" description="Disordered" evidence="8">
    <location>
        <begin position="534"/>
        <end position="590"/>
    </location>
</feature>
<organism evidence="13 14">
    <name type="scientific">Collichthys lucidus</name>
    <name type="common">Big head croaker</name>
    <name type="synonym">Sciaena lucida</name>
    <dbReference type="NCBI Taxonomy" id="240159"/>
    <lineage>
        <taxon>Eukaryota</taxon>
        <taxon>Metazoa</taxon>
        <taxon>Chordata</taxon>
        <taxon>Craniata</taxon>
        <taxon>Vertebrata</taxon>
        <taxon>Euteleostomi</taxon>
        <taxon>Actinopterygii</taxon>
        <taxon>Neopterygii</taxon>
        <taxon>Teleostei</taxon>
        <taxon>Neoteleostei</taxon>
        <taxon>Acanthomorphata</taxon>
        <taxon>Eupercaria</taxon>
        <taxon>Sciaenidae</taxon>
        <taxon>Collichthys</taxon>
    </lineage>
</organism>
<feature type="compositionally biased region" description="Polar residues" evidence="8">
    <location>
        <begin position="725"/>
        <end position="736"/>
    </location>
</feature>
<accession>A0A4U5TY77</accession>
<evidence type="ECO:0000256" key="5">
    <source>
        <dbReference type="ARBA" id="ARBA00022989"/>
    </source>
</evidence>
<gene>
    <name evidence="13" type="ORF">D9C73_000713</name>
</gene>
<dbReference type="EMBL" id="CM014078">
    <property type="protein sequence ID" value="TKS66656.1"/>
    <property type="molecule type" value="Genomic_DNA"/>
</dbReference>
<feature type="signal peptide" evidence="10">
    <location>
        <begin position="1"/>
        <end position="31"/>
    </location>
</feature>
<evidence type="ECO:0000313" key="13">
    <source>
        <dbReference type="EMBL" id="TKS66656.1"/>
    </source>
</evidence>
<dbReference type="Pfam" id="PF10577">
    <property type="entry name" value="FAM171A1-2-B_N"/>
    <property type="match status" value="1"/>
</dbReference>
<keyword evidence="6 9" id="KW-0472">Membrane</keyword>
<reference evidence="13 14" key="1">
    <citation type="submission" date="2019-01" db="EMBL/GenBank/DDBJ databases">
        <title>Genome Assembly of Collichthys lucidus.</title>
        <authorList>
            <person name="Cai M."/>
            <person name="Xiao S."/>
        </authorList>
    </citation>
    <scope>NUCLEOTIDE SEQUENCE [LARGE SCALE GENOMIC DNA]</scope>
    <source>
        <strain evidence="13">JT15FE1705JMU</strain>
        <tissue evidence="13">Muscle</tissue>
    </source>
</reference>